<dbReference type="Pfam" id="PF00005">
    <property type="entry name" value="ABC_tran"/>
    <property type="match status" value="1"/>
</dbReference>
<feature type="transmembrane region" description="Helical" evidence="9">
    <location>
        <begin position="224"/>
        <end position="243"/>
    </location>
</feature>
<keyword evidence="3" id="KW-0813">Transport</keyword>
<keyword evidence="6" id="KW-0067">ATP-binding</keyword>
<evidence type="ECO:0000259" key="10">
    <source>
        <dbReference type="PROSITE" id="PS50893"/>
    </source>
</evidence>
<dbReference type="SMART" id="SM00382">
    <property type="entry name" value="AAA"/>
    <property type="match status" value="1"/>
</dbReference>
<sequence length="647" mass="74478">MFDENENKFESFLNICLQSSNLGFWKNLILMPSRPLQFCISNFPESRQNPWLTPLLNKGRKGDNLKTADLDEVASANESSKLIGMLSENWQNESRKKSPSLFKAVVKTFGGGILLNSLFCFLEETLRIAQTLAVIKFMEFFENKIDFKWGLIYGSFIFLSLLICTLVDHVYFWNSARYGLQIQIALRGLLYEKVLKLKKIKIDKGKLDDVFSNGLSAFEMVIEFLPYFIIAPLQLIFVFYYLFVHVHYAFLSGCAILMCFLPIQFLTGKLFEYFQDKLNANTRARIDKLKEMLGSIKVIRLNSYENYIFNRVKIFRDLETKYLKRIHIISALNTIIEIDLSVYITFVSVIFLVMFTDIPLDPAFIVYSVAFYTRLNGTLGYFLSKAIKNGFTCLQRLRNIETLCQSDEYQIIETLDMSNSPVSISVNNLCSESLNQQFSLKNISIEVKKGELILLTGANNSGKTTFLECLLNEVGKVSGTVEIFGSVYYVTQTPWIYVDTIRNNIMFHNNYTNEYETVIEKLGLTRDFRKLAHGDLTEVNENELSGGQKARVCLARAIYADSDIYLFDEPLCAIDNEDSETIRENVFKELLENKTRIVATHLVKNWNFCNRVIVLDKGSIVFNDTFGEFEKTPANHFLFIKKNAVFL</sequence>
<keyword evidence="12" id="KW-0378">Hydrolase</keyword>
<feature type="transmembrane region" description="Helical" evidence="9">
    <location>
        <begin position="249"/>
        <end position="267"/>
    </location>
</feature>
<dbReference type="EC" id="3.6.1.3" evidence="12"/>
<keyword evidence="4 9" id="KW-0812">Transmembrane</keyword>
<dbReference type="GO" id="GO:0140359">
    <property type="term" value="F:ABC-type transporter activity"/>
    <property type="evidence" value="ECO:0007669"/>
    <property type="project" value="InterPro"/>
</dbReference>
<keyword evidence="8 9" id="KW-0472">Membrane</keyword>
<feature type="domain" description="ABC transmembrane type-1" evidence="11">
    <location>
        <begin position="118"/>
        <end position="384"/>
    </location>
</feature>
<evidence type="ECO:0000259" key="11">
    <source>
        <dbReference type="PROSITE" id="PS50929"/>
    </source>
</evidence>
<accession>A0A3M7RX70</accession>
<dbReference type="AlphaFoldDB" id="A0A3M7RX70"/>
<dbReference type="OrthoDB" id="6500128at2759"/>
<keyword evidence="7 9" id="KW-1133">Transmembrane helix</keyword>
<dbReference type="InterPro" id="IPR050173">
    <property type="entry name" value="ABC_transporter_C-like"/>
</dbReference>
<evidence type="ECO:0000256" key="7">
    <source>
        <dbReference type="ARBA" id="ARBA00022989"/>
    </source>
</evidence>
<keyword evidence="5" id="KW-0547">Nucleotide-binding</keyword>
<dbReference type="InterPro" id="IPR003593">
    <property type="entry name" value="AAA+_ATPase"/>
</dbReference>
<dbReference type="PROSITE" id="PS00211">
    <property type="entry name" value="ABC_TRANSPORTER_1"/>
    <property type="match status" value="1"/>
</dbReference>
<organism evidence="12 13">
    <name type="scientific">Brachionus plicatilis</name>
    <name type="common">Marine rotifer</name>
    <name type="synonym">Brachionus muelleri</name>
    <dbReference type="NCBI Taxonomy" id="10195"/>
    <lineage>
        <taxon>Eukaryota</taxon>
        <taxon>Metazoa</taxon>
        <taxon>Spiralia</taxon>
        <taxon>Gnathifera</taxon>
        <taxon>Rotifera</taxon>
        <taxon>Eurotatoria</taxon>
        <taxon>Monogononta</taxon>
        <taxon>Pseudotrocha</taxon>
        <taxon>Ploima</taxon>
        <taxon>Brachionidae</taxon>
        <taxon>Brachionus</taxon>
    </lineage>
</organism>
<reference evidence="12 13" key="1">
    <citation type="journal article" date="2018" name="Sci. Rep.">
        <title>Genomic signatures of local adaptation to the degree of environmental predictability in rotifers.</title>
        <authorList>
            <person name="Franch-Gras L."/>
            <person name="Hahn C."/>
            <person name="Garcia-Roger E.M."/>
            <person name="Carmona M.J."/>
            <person name="Serra M."/>
            <person name="Gomez A."/>
        </authorList>
    </citation>
    <scope>NUCLEOTIDE SEQUENCE [LARGE SCALE GENOMIC DNA]</scope>
    <source>
        <strain evidence="12">HYR1</strain>
    </source>
</reference>
<dbReference type="PROSITE" id="PS50929">
    <property type="entry name" value="ABC_TM1F"/>
    <property type="match status" value="1"/>
</dbReference>
<dbReference type="Proteomes" id="UP000276133">
    <property type="component" value="Unassembled WGS sequence"/>
</dbReference>
<dbReference type="EC" id="3.6.1.15" evidence="12"/>
<dbReference type="InterPro" id="IPR017871">
    <property type="entry name" value="ABC_transporter-like_CS"/>
</dbReference>
<dbReference type="InterPro" id="IPR027417">
    <property type="entry name" value="P-loop_NTPase"/>
</dbReference>
<dbReference type="Gene3D" id="1.20.1560.10">
    <property type="entry name" value="ABC transporter type 1, transmembrane domain"/>
    <property type="match status" value="1"/>
</dbReference>
<comment type="subcellular location">
    <subcellularLocation>
        <location evidence="1">Membrane</location>
        <topology evidence="1">Multi-pass membrane protein</topology>
    </subcellularLocation>
</comment>
<evidence type="ECO:0000256" key="4">
    <source>
        <dbReference type="ARBA" id="ARBA00022692"/>
    </source>
</evidence>
<dbReference type="Pfam" id="PF00664">
    <property type="entry name" value="ABC_membrane"/>
    <property type="match status" value="1"/>
</dbReference>
<comment type="similarity">
    <text evidence="2">Belongs to the ABC transporter superfamily. ABCC family. Conjugate transporter (TC 3.A.1.208) subfamily.</text>
</comment>
<dbReference type="InterPro" id="IPR011527">
    <property type="entry name" value="ABC1_TM_dom"/>
</dbReference>
<dbReference type="Gene3D" id="3.40.50.300">
    <property type="entry name" value="P-loop containing nucleotide triphosphate hydrolases"/>
    <property type="match status" value="1"/>
</dbReference>
<evidence type="ECO:0000256" key="2">
    <source>
        <dbReference type="ARBA" id="ARBA00009726"/>
    </source>
</evidence>
<evidence type="ECO:0000256" key="3">
    <source>
        <dbReference type="ARBA" id="ARBA00022448"/>
    </source>
</evidence>
<dbReference type="PANTHER" id="PTHR24223">
    <property type="entry name" value="ATP-BINDING CASSETTE SUB-FAMILY C"/>
    <property type="match status" value="1"/>
</dbReference>
<name>A0A3M7RX70_BRAPC</name>
<dbReference type="SUPFAM" id="SSF52540">
    <property type="entry name" value="P-loop containing nucleoside triphosphate hydrolases"/>
    <property type="match status" value="1"/>
</dbReference>
<proteinExistence type="inferred from homology"/>
<evidence type="ECO:0000256" key="1">
    <source>
        <dbReference type="ARBA" id="ARBA00004141"/>
    </source>
</evidence>
<keyword evidence="13" id="KW-1185">Reference proteome</keyword>
<dbReference type="PANTHER" id="PTHR24223:SF456">
    <property type="entry name" value="MULTIDRUG RESISTANCE-ASSOCIATED PROTEIN LETHAL(2)03659"/>
    <property type="match status" value="1"/>
</dbReference>
<evidence type="ECO:0000256" key="6">
    <source>
        <dbReference type="ARBA" id="ARBA00022840"/>
    </source>
</evidence>
<feature type="domain" description="ABC transporter" evidence="10">
    <location>
        <begin position="424"/>
        <end position="642"/>
    </location>
</feature>
<dbReference type="GO" id="GO:0005524">
    <property type="term" value="F:ATP binding"/>
    <property type="evidence" value="ECO:0007669"/>
    <property type="project" value="UniProtKB-KW"/>
</dbReference>
<evidence type="ECO:0000313" key="12">
    <source>
        <dbReference type="EMBL" id="RNA28163.1"/>
    </source>
</evidence>
<comment type="caution">
    <text evidence="12">The sequence shown here is derived from an EMBL/GenBank/DDBJ whole genome shotgun (WGS) entry which is preliminary data.</text>
</comment>
<dbReference type="GO" id="GO:0016020">
    <property type="term" value="C:membrane"/>
    <property type="evidence" value="ECO:0007669"/>
    <property type="project" value="UniProtKB-SubCell"/>
</dbReference>
<dbReference type="PROSITE" id="PS50893">
    <property type="entry name" value="ABC_TRANSPORTER_2"/>
    <property type="match status" value="1"/>
</dbReference>
<dbReference type="STRING" id="10195.A0A3M7RX70"/>
<dbReference type="GO" id="GO:0016887">
    <property type="term" value="F:ATP hydrolysis activity"/>
    <property type="evidence" value="ECO:0007669"/>
    <property type="project" value="InterPro"/>
</dbReference>
<dbReference type="InterPro" id="IPR003439">
    <property type="entry name" value="ABC_transporter-like_ATP-bd"/>
</dbReference>
<evidence type="ECO:0000256" key="9">
    <source>
        <dbReference type="SAM" id="Phobius"/>
    </source>
</evidence>
<evidence type="ECO:0000256" key="5">
    <source>
        <dbReference type="ARBA" id="ARBA00022741"/>
    </source>
</evidence>
<dbReference type="EMBL" id="REGN01002425">
    <property type="protein sequence ID" value="RNA28163.1"/>
    <property type="molecule type" value="Genomic_DNA"/>
</dbReference>
<dbReference type="InterPro" id="IPR036640">
    <property type="entry name" value="ABC1_TM_sf"/>
</dbReference>
<protein>
    <submittedName>
        <fullName evidence="12">Multidrug resistance-associated 4</fullName>
        <ecNumber evidence="12">3.6.1.15</ecNumber>
        <ecNumber evidence="12">3.6.1.3</ecNumber>
    </submittedName>
</protein>
<dbReference type="SUPFAM" id="SSF90123">
    <property type="entry name" value="ABC transporter transmembrane region"/>
    <property type="match status" value="1"/>
</dbReference>
<evidence type="ECO:0000256" key="8">
    <source>
        <dbReference type="ARBA" id="ARBA00023136"/>
    </source>
</evidence>
<gene>
    <name evidence="12" type="ORF">BpHYR1_031058</name>
</gene>
<evidence type="ECO:0000313" key="13">
    <source>
        <dbReference type="Proteomes" id="UP000276133"/>
    </source>
</evidence>
<feature type="transmembrane region" description="Helical" evidence="9">
    <location>
        <begin position="151"/>
        <end position="172"/>
    </location>
</feature>